<feature type="domain" description="SCP" evidence="3">
    <location>
        <begin position="45"/>
        <end position="157"/>
    </location>
</feature>
<keyword evidence="2" id="KW-0732">Signal</keyword>
<name>A0A919XYA5_9BACL</name>
<dbReference type="InterPro" id="IPR035940">
    <property type="entry name" value="CAP_sf"/>
</dbReference>
<evidence type="ECO:0000313" key="5">
    <source>
        <dbReference type="EMBL" id="GIO38827.1"/>
    </source>
</evidence>
<dbReference type="RefSeq" id="WP_212941319.1">
    <property type="nucleotide sequence ID" value="NZ_BORR01000015.1"/>
</dbReference>
<evidence type="ECO:0000256" key="1">
    <source>
        <dbReference type="SAM" id="MobiDB-lite"/>
    </source>
</evidence>
<accession>A0A919XYA5</accession>
<keyword evidence="6" id="KW-1185">Reference proteome</keyword>
<dbReference type="CDD" id="cd05379">
    <property type="entry name" value="CAP_bacterial"/>
    <property type="match status" value="1"/>
</dbReference>
<dbReference type="Proteomes" id="UP000681162">
    <property type="component" value="Unassembled WGS sequence"/>
</dbReference>
<reference evidence="5 6" key="1">
    <citation type="submission" date="2021-03" db="EMBL/GenBank/DDBJ databases">
        <title>Antimicrobial resistance genes in bacteria isolated from Japanese honey, and their potential for conferring macrolide and lincosamide resistance in the American foulbrood pathogen Paenibacillus larvae.</title>
        <authorList>
            <person name="Okamoto M."/>
            <person name="Kumagai M."/>
            <person name="Kanamori H."/>
            <person name="Takamatsu D."/>
        </authorList>
    </citation>
    <scope>NUCLEOTIDE SEQUENCE [LARGE SCALE GENOMIC DNA]</scope>
    <source>
        <strain evidence="5 6">J41TS12</strain>
    </source>
</reference>
<evidence type="ECO:0000259" key="3">
    <source>
        <dbReference type="Pfam" id="PF00188"/>
    </source>
</evidence>
<feature type="signal peptide" evidence="2">
    <location>
        <begin position="1"/>
        <end position="23"/>
    </location>
</feature>
<feature type="region of interest" description="Disordered" evidence="1">
    <location>
        <begin position="291"/>
        <end position="314"/>
    </location>
</feature>
<evidence type="ECO:0000313" key="6">
    <source>
        <dbReference type="Proteomes" id="UP000681162"/>
    </source>
</evidence>
<dbReference type="Pfam" id="PF00188">
    <property type="entry name" value="CAP"/>
    <property type="match status" value="1"/>
</dbReference>
<dbReference type="EMBL" id="BORR01000015">
    <property type="protein sequence ID" value="GIO38827.1"/>
    <property type="molecule type" value="Genomic_DNA"/>
</dbReference>
<dbReference type="AlphaFoldDB" id="A0A919XYA5"/>
<dbReference type="InterPro" id="IPR036582">
    <property type="entry name" value="Mao_N_sf"/>
</dbReference>
<evidence type="ECO:0000256" key="2">
    <source>
        <dbReference type="SAM" id="SignalP"/>
    </source>
</evidence>
<dbReference type="Pfam" id="PF07833">
    <property type="entry name" value="Cu_amine_oxidN1"/>
    <property type="match status" value="1"/>
</dbReference>
<dbReference type="InterPro" id="IPR012854">
    <property type="entry name" value="Cu_amine_oxidase-like_N"/>
</dbReference>
<feature type="chain" id="PRO_5038822212" evidence="2">
    <location>
        <begin position="24"/>
        <end position="445"/>
    </location>
</feature>
<feature type="domain" description="Copper amine oxidase-like N-terminal" evidence="4">
    <location>
        <begin position="333"/>
        <end position="437"/>
    </location>
</feature>
<dbReference type="SUPFAM" id="SSF55797">
    <property type="entry name" value="PR-1-like"/>
    <property type="match status" value="1"/>
</dbReference>
<dbReference type="SUPFAM" id="SSF55383">
    <property type="entry name" value="Copper amine oxidase, domain N"/>
    <property type="match status" value="1"/>
</dbReference>
<evidence type="ECO:0000259" key="4">
    <source>
        <dbReference type="Pfam" id="PF07833"/>
    </source>
</evidence>
<organism evidence="5 6">
    <name type="scientific">Paenibacillus antibioticophila</name>
    <dbReference type="NCBI Taxonomy" id="1274374"/>
    <lineage>
        <taxon>Bacteria</taxon>
        <taxon>Bacillati</taxon>
        <taxon>Bacillota</taxon>
        <taxon>Bacilli</taxon>
        <taxon>Bacillales</taxon>
        <taxon>Paenibacillaceae</taxon>
        <taxon>Paenibacillus</taxon>
    </lineage>
</organism>
<dbReference type="PANTHER" id="PTHR31157:SF1">
    <property type="entry name" value="SCP DOMAIN-CONTAINING PROTEIN"/>
    <property type="match status" value="1"/>
</dbReference>
<sequence>MKLKKLGAAVLAASLVLGGVVVATPIQKTYAASDFSYSQEAKDALEYINNIRAEAGLGQVTLNPFLTKAAENHAKYLSSNKTTGHEELGGKAGFTGEDAEVRVLAISGDLKQSQGTSEVITYNMNSVITAVDDLLNSAYHRDPFLNTGTSEVGVSLYAGYFVLTYHLDASSNATSLYPYNSQTGVPTSFIGATENPNPLSKFGIQKSGYVISFYPPHFLDTKKIDATIKDSSGNNVPFFSEWYNGFWFFYTKEPMKNSETYTVSVNYKPLYEPEFEGQTLNKTWSFTTVAGSNNSGGSQGSTPDPNEPNIPPSDITNAIGVGEKYSKTNVGVKINGKSVELSPKAKIVNGSTFIPLRGVFEQLNSTVAWNQKAQQITITRGSTVVKLTVNSKTAYINGQKKTLLVAPFVDKTTNSTYVPLRFASEAIGAKVSWDQVEYLAEINAQ</sequence>
<proteinExistence type="predicted"/>
<dbReference type="Gene3D" id="3.30.457.10">
    <property type="entry name" value="Copper amine oxidase-like, N-terminal domain"/>
    <property type="match status" value="1"/>
</dbReference>
<gene>
    <name evidence="5" type="ORF">J41TS12_36880</name>
</gene>
<dbReference type="Gene3D" id="3.40.33.10">
    <property type="entry name" value="CAP"/>
    <property type="match status" value="1"/>
</dbReference>
<dbReference type="InterPro" id="IPR014044">
    <property type="entry name" value="CAP_dom"/>
</dbReference>
<dbReference type="PANTHER" id="PTHR31157">
    <property type="entry name" value="SCP DOMAIN-CONTAINING PROTEIN"/>
    <property type="match status" value="1"/>
</dbReference>
<protein>
    <submittedName>
        <fullName evidence="5">Uncharacterized protein</fullName>
    </submittedName>
</protein>
<comment type="caution">
    <text evidence="5">The sequence shown here is derived from an EMBL/GenBank/DDBJ whole genome shotgun (WGS) entry which is preliminary data.</text>
</comment>